<accession>A0A1M7YMP7</accession>
<evidence type="ECO:0000313" key="7">
    <source>
        <dbReference type="Proteomes" id="UP000184603"/>
    </source>
</evidence>
<evidence type="ECO:0000256" key="1">
    <source>
        <dbReference type="ARBA" id="ARBA00001933"/>
    </source>
</evidence>
<evidence type="ECO:0000256" key="3">
    <source>
        <dbReference type="ARBA" id="ARBA00022898"/>
    </source>
</evidence>
<evidence type="ECO:0000256" key="4">
    <source>
        <dbReference type="PIRSR" id="PIRSR006278-2"/>
    </source>
</evidence>
<proteinExistence type="inferred from homology"/>
<dbReference type="InterPro" id="IPR027278">
    <property type="entry name" value="ACCD_DCysDesulf"/>
</dbReference>
<dbReference type="GO" id="GO:0019148">
    <property type="term" value="F:D-cysteine desulfhydrase activity"/>
    <property type="evidence" value="ECO:0007669"/>
    <property type="project" value="TreeGrafter"/>
</dbReference>
<keyword evidence="3 4" id="KW-0663">Pyridoxal phosphate</keyword>
<organism evidence="6 7">
    <name type="scientific">Desulfopila aestuarii DSM 18488</name>
    <dbReference type="NCBI Taxonomy" id="1121416"/>
    <lineage>
        <taxon>Bacteria</taxon>
        <taxon>Pseudomonadati</taxon>
        <taxon>Thermodesulfobacteriota</taxon>
        <taxon>Desulfobulbia</taxon>
        <taxon>Desulfobulbales</taxon>
        <taxon>Desulfocapsaceae</taxon>
        <taxon>Desulfopila</taxon>
    </lineage>
</organism>
<dbReference type="OrthoDB" id="9801249at2"/>
<reference evidence="6 7" key="1">
    <citation type="submission" date="2016-12" db="EMBL/GenBank/DDBJ databases">
        <authorList>
            <person name="Song W.-J."/>
            <person name="Kurnit D.M."/>
        </authorList>
    </citation>
    <scope>NUCLEOTIDE SEQUENCE [LARGE SCALE GENOMIC DNA]</scope>
    <source>
        <strain evidence="6 7">DSM 18488</strain>
    </source>
</reference>
<evidence type="ECO:0000313" key="6">
    <source>
        <dbReference type="EMBL" id="SHO53838.1"/>
    </source>
</evidence>
<dbReference type="AlphaFoldDB" id="A0A1M7YMP7"/>
<dbReference type="RefSeq" id="WP_159441402.1">
    <property type="nucleotide sequence ID" value="NZ_FRFE01000082.1"/>
</dbReference>
<dbReference type="Proteomes" id="UP000184603">
    <property type="component" value="Unassembled WGS sequence"/>
</dbReference>
<comment type="cofactor">
    <cofactor evidence="1">
        <name>pyridoxal 5'-phosphate</name>
        <dbReference type="ChEBI" id="CHEBI:597326"/>
    </cofactor>
</comment>
<dbReference type="STRING" id="1121416.SAMN02745220_05335"/>
<sequence length="321" mass="34366">MTNSISNCLAIHKRADLIQIPAIIHRLPRLSLRFNKEIYVLRDDLTGFGLGGNKTRKVDFLIGDALAHKATTLITIKATSFSRNAAAGAAACGLHFHVILPGTESDQNPLSQSVFAKWGAKLHYEIDDTAALVNCQESLVASLRAQGENVYVLHPGGSDTIGALSYVNAFDEIREFSERTGVYFSHIVHSTSSAGTQAGLVVGQCIASYETQVLGISASRTTSEQSEIVCKLAQSTAQLLDRQVDHSKIIVNDSFVGPGYAQASKEGEIASKVFANLEGIFLDPAYTGKAAAALLDYSENKRFGGGPVLFIHTGGNAGLYY</sequence>
<dbReference type="PANTHER" id="PTHR43780">
    <property type="entry name" value="1-AMINOCYCLOPROPANE-1-CARBOXYLATE DEAMINASE-RELATED"/>
    <property type="match status" value="1"/>
</dbReference>
<dbReference type="PANTHER" id="PTHR43780:SF2">
    <property type="entry name" value="1-AMINOCYCLOPROPANE-1-CARBOXYLATE DEAMINASE-RELATED"/>
    <property type="match status" value="1"/>
</dbReference>
<dbReference type="EMBL" id="FRFE01000082">
    <property type="protein sequence ID" value="SHO53838.1"/>
    <property type="molecule type" value="Genomic_DNA"/>
</dbReference>
<gene>
    <name evidence="6" type="ORF">SAMN02745220_05335</name>
</gene>
<dbReference type="PIRSF" id="PIRSF006278">
    <property type="entry name" value="ACCD_DCysDesulf"/>
    <property type="match status" value="1"/>
</dbReference>
<evidence type="ECO:0000256" key="2">
    <source>
        <dbReference type="ARBA" id="ARBA00008639"/>
    </source>
</evidence>
<dbReference type="InterPro" id="IPR001926">
    <property type="entry name" value="TrpB-like_PALP"/>
</dbReference>
<feature type="domain" description="Tryptophan synthase beta chain-like PALP" evidence="5">
    <location>
        <begin position="23"/>
        <end position="314"/>
    </location>
</feature>
<dbReference type="SUPFAM" id="SSF53686">
    <property type="entry name" value="Tryptophan synthase beta subunit-like PLP-dependent enzymes"/>
    <property type="match status" value="1"/>
</dbReference>
<keyword evidence="7" id="KW-1185">Reference proteome</keyword>
<comment type="similarity">
    <text evidence="2">Belongs to the ACC deaminase/D-cysteine desulfhydrase family.</text>
</comment>
<dbReference type="Pfam" id="PF00291">
    <property type="entry name" value="PALP"/>
    <property type="match status" value="1"/>
</dbReference>
<feature type="modified residue" description="N6-(pyridoxal phosphate)lysine" evidence="4">
    <location>
        <position position="54"/>
    </location>
</feature>
<dbReference type="InterPro" id="IPR036052">
    <property type="entry name" value="TrpB-like_PALP_sf"/>
</dbReference>
<name>A0A1M7YMP7_9BACT</name>
<evidence type="ECO:0000259" key="5">
    <source>
        <dbReference type="Pfam" id="PF00291"/>
    </source>
</evidence>
<protein>
    <submittedName>
        <fullName evidence="6">D-cysteine desulfhydrase</fullName>
    </submittedName>
</protein>
<dbReference type="Gene3D" id="3.40.50.1100">
    <property type="match status" value="2"/>
</dbReference>